<reference evidence="2" key="2">
    <citation type="submission" date="2023-01" db="EMBL/GenBank/DDBJ databases">
        <title>Human gut microbiome strain richness.</title>
        <authorList>
            <person name="Chen-Liaw A."/>
        </authorList>
    </citation>
    <scope>NUCLEOTIDE SEQUENCE</scope>
    <source>
        <strain evidence="2">1001287st1_F4_1001285I_161205</strain>
    </source>
</reference>
<evidence type="ECO:0000313" key="3">
    <source>
        <dbReference type="EMBL" id="MSB49836.1"/>
    </source>
</evidence>
<feature type="domain" description="Antitoxin epsilon/PezA" evidence="1">
    <location>
        <begin position="3"/>
        <end position="79"/>
    </location>
</feature>
<evidence type="ECO:0000313" key="4">
    <source>
        <dbReference type="Proteomes" id="UP000429811"/>
    </source>
</evidence>
<organism evidence="3 4">
    <name type="scientific">Flavonifractor plautii</name>
    <name type="common">Fusobacterium plautii</name>
    <dbReference type="NCBI Taxonomy" id="292800"/>
    <lineage>
        <taxon>Bacteria</taxon>
        <taxon>Bacillati</taxon>
        <taxon>Bacillota</taxon>
        <taxon>Clostridia</taxon>
        <taxon>Eubacteriales</taxon>
        <taxon>Oscillospiraceae</taxon>
        <taxon>Flavonifractor</taxon>
    </lineage>
</organism>
<proteinExistence type="predicted"/>
<dbReference type="Proteomes" id="UP000429811">
    <property type="component" value="Unassembled WGS sequence"/>
</dbReference>
<gene>
    <name evidence="3" type="ORF">GKE90_14215</name>
    <name evidence="2" type="ORF">PNE06_02865</name>
</gene>
<dbReference type="RefSeq" id="WP_009257248.1">
    <property type="nucleotide sequence ID" value="NZ_CACRUB010000046.1"/>
</dbReference>
<reference evidence="3 4" key="1">
    <citation type="journal article" date="2019" name="Nat. Med.">
        <title>A library of human gut bacterial isolates paired with longitudinal multiomics data enables mechanistic microbiome research.</title>
        <authorList>
            <person name="Poyet M."/>
            <person name="Groussin M."/>
            <person name="Gibbons S.M."/>
            <person name="Avila-Pacheco J."/>
            <person name="Jiang X."/>
            <person name="Kearney S.M."/>
            <person name="Perrotta A.R."/>
            <person name="Berdy B."/>
            <person name="Zhao S."/>
            <person name="Lieberman T.D."/>
            <person name="Swanson P.K."/>
            <person name="Smith M."/>
            <person name="Roesemann S."/>
            <person name="Alexander J.E."/>
            <person name="Rich S.A."/>
            <person name="Livny J."/>
            <person name="Vlamakis H."/>
            <person name="Clish C."/>
            <person name="Bullock K."/>
            <person name="Deik A."/>
            <person name="Scott J."/>
            <person name="Pierce K.A."/>
            <person name="Xavier R.J."/>
            <person name="Alm E.J."/>
        </authorList>
    </citation>
    <scope>NUCLEOTIDE SEQUENCE [LARGE SCALE GENOMIC DNA]</scope>
    <source>
        <strain evidence="3 4">BIOML-A5</strain>
    </source>
</reference>
<dbReference type="InterPro" id="IPR015090">
    <property type="entry name" value="Epsilon_PezA_dom"/>
</dbReference>
<protein>
    <recommendedName>
        <fullName evidence="1">Antitoxin epsilon/PezA domain-containing protein</fullName>
    </recommendedName>
</protein>
<dbReference type="AlphaFoldDB" id="A0A6I2RJH9"/>
<dbReference type="EMBL" id="JAQLWV010000003">
    <property type="protein sequence ID" value="MDB7932009.1"/>
    <property type="molecule type" value="Genomic_DNA"/>
</dbReference>
<dbReference type="GO" id="GO:0009636">
    <property type="term" value="P:response to toxic substance"/>
    <property type="evidence" value="ECO:0007669"/>
    <property type="project" value="InterPro"/>
</dbReference>
<accession>A0A6I2RJH9</accession>
<dbReference type="Gene3D" id="1.10.8.130">
    <property type="match status" value="1"/>
</dbReference>
<name>A0A6I2RJH9_FLAPL</name>
<evidence type="ECO:0000259" key="1">
    <source>
        <dbReference type="Pfam" id="PF08998"/>
    </source>
</evidence>
<dbReference type="InterPro" id="IPR035569">
    <property type="entry name" value="Antitoxin_epsilon/PezA_dom_sf"/>
</dbReference>
<dbReference type="GO" id="GO:0015643">
    <property type="term" value="F:toxic substance binding"/>
    <property type="evidence" value="ECO:0007669"/>
    <property type="project" value="InterPro"/>
</dbReference>
<dbReference type="GO" id="GO:0031342">
    <property type="term" value="P:negative regulation of cell killing"/>
    <property type="evidence" value="ECO:0007669"/>
    <property type="project" value="InterPro"/>
</dbReference>
<evidence type="ECO:0000313" key="2">
    <source>
        <dbReference type="EMBL" id="MDB7932009.1"/>
    </source>
</evidence>
<dbReference type="EMBL" id="WKPO01000022">
    <property type="protein sequence ID" value="MSB49836.1"/>
    <property type="molecule type" value="Genomic_DNA"/>
</dbReference>
<dbReference type="Pfam" id="PF08998">
    <property type="entry name" value="Epsilon_antitox"/>
    <property type="match status" value="1"/>
</dbReference>
<sequence>MGKYEFSLRQEVLLEKGASVLGDLFRFKRQHGITDQADPISVLYGLVWSAKQEILISETETELEQIEGQFNLANRFIAKMAGGLNE</sequence>
<dbReference type="Proteomes" id="UP001211173">
    <property type="component" value="Unassembled WGS sequence"/>
</dbReference>
<comment type="caution">
    <text evidence="3">The sequence shown here is derived from an EMBL/GenBank/DDBJ whole genome shotgun (WGS) entry which is preliminary data.</text>
</comment>